<comment type="caution">
    <text evidence="2">The sequence shown here is derived from an EMBL/GenBank/DDBJ whole genome shotgun (WGS) entry which is preliminary data.</text>
</comment>
<protein>
    <submittedName>
        <fullName evidence="2">Uncharacterized protein</fullName>
    </submittedName>
</protein>
<sequence length="172" mass="18969">MLQYWKALKGENERASPQAASDMSSEQEHSETEHAENEPDDENTQSESSEDEPAMPAGNADEKNPLQREVAQLKAELAALRSLVNAPSQAAKLRPKKTKKARLAPEPVTSDADGPDSTSRNKKHSPSKKSVSALRPMSQIGRGSYLAQAFKGLRKRQQLLSGQFFGPLFFRH</sequence>
<evidence type="ECO:0000313" key="3">
    <source>
        <dbReference type="Proteomes" id="UP000092993"/>
    </source>
</evidence>
<evidence type="ECO:0000313" key="2">
    <source>
        <dbReference type="EMBL" id="OBZ66224.1"/>
    </source>
</evidence>
<feature type="region of interest" description="Disordered" evidence="1">
    <location>
        <begin position="1"/>
        <end position="70"/>
    </location>
</feature>
<feature type="compositionally biased region" description="Basic and acidic residues" evidence="1">
    <location>
        <begin position="26"/>
        <end position="37"/>
    </location>
</feature>
<evidence type="ECO:0000256" key="1">
    <source>
        <dbReference type="SAM" id="MobiDB-lite"/>
    </source>
</evidence>
<dbReference type="EMBL" id="LUGG01000032">
    <property type="protein sequence ID" value="OBZ66224.1"/>
    <property type="molecule type" value="Genomic_DNA"/>
</dbReference>
<accession>A0A1C7LTT4</accession>
<feature type="compositionally biased region" description="Acidic residues" evidence="1">
    <location>
        <begin position="38"/>
        <end position="53"/>
    </location>
</feature>
<reference evidence="2 3" key="1">
    <citation type="submission" date="2016-03" db="EMBL/GenBank/DDBJ databases">
        <title>Whole genome sequencing of Grifola frondosa 9006-11.</title>
        <authorList>
            <person name="Min B."/>
            <person name="Park H."/>
            <person name="Kim J.-G."/>
            <person name="Cho H."/>
            <person name="Oh Y.-L."/>
            <person name="Kong W.-S."/>
            <person name="Choi I.-G."/>
        </authorList>
    </citation>
    <scope>NUCLEOTIDE SEQUENCE [LARGE SCALE GENOMIC DNA]</scope>
    <source>
        <strain evidence="2 3">9006-11</strain>
    </source>
</reference>
<gene>
    <name evidence="2" type="ORF">A0H81_13848</name>
</gene>
<keyword evidence="3" id="KW-1185">Reference proteome</keyword>
<dbReference type="AlphaFoldDB" id="A0A1C7LTT4"/>
<name>A0A1C7LTT4_GRIFR</name>
<organism evidence="2 3">
    <name type="scientific">Grifola frondosa</name>
    <name type="common">Maitake</name>
    <name type="synonym">Polyporus frondosus</name>
    <dbReference type="NCBI Taxonomy" id="5627"/>
    <lineage>
        <taxon>Eukaryota</taxon>
        <taxon>Fungi</taxon>
        <taxon>Dikarya</taxon>
        <taxon>Basidiomycota</taxon>
        <taxon>Agaricomycotina</taxon>
        <taxon>Agaricomycetes</taxon>
        <taxon>Polyporales</taxon>
        <taxon>Grifolaceae</taxon>
        <taxon>Grifola</taxon>
    </lineage>
</organism>
<feature type="region of interest" description="Disordered" evidence="1">
    <location>
        <begin position="83"/>
        <end position="136"/>
    </location>
</feature>
<feature type="compositionally biased region" description="Basic residues" evidence="1">
    <location>
        <begin position="93"/>
        <end position="102"/>
    </location>
</feature>
<dbReference type="Proteomes" id="UP000092993">
    <property type="component" value="Unassembled WGS sequence"/>
</dbReference>
<proteinExistence type="predicted"/>